<comment type="caution">
    <text evidence="5">The sequence shown here is derived from an EMBL/GenBank/DDBJ whole genome shotgun (WGS) entry which is preliminary data.</text>
</comment>
<evidence type="ECO:0000313" key="6">
    <source>
        <dbReference type="Proteomes" id="UP001521181"/>
    </source>
</evidence>
<dbReference type="Proteomes" id="UP001521181">
    <property type="component" value="Unassembled WGS sequence"/>
</dbReference>
<dbReference type="InterPro" id="IPR058647">
    <property type="entry name" value="BSH_CzcB-like"/>
</dbReference>
<feature type="coiled-coil region" evidence="2">
    <location>
        <begin position="116"/>
        <end position="150"/>
    </location>
</feature>
<dbReference type="InterPro" id="IPR006143">
    <property type="entry name" value="RND_pump_MFP"/>
</dbReference>
<dbReference type="NCBIfam" id="TIGR01730">
    <property type="entry name" value="RND_mfp"/>
    <property type="match status" value="1"/>
</dbReference>
<feature type="domain" description="CzcB-like barrel-sandwich hybrid" evidence="4">
    <location>
        <begin position="38"/>
        <end position="185"/>
    </location>
</feature>
<evidence type="ECO:0000259" key="4">
    <source>
        <dbReference type="Pfam" id="PF25973"/>
    </source>
</evidence>
<evidence type="ECO:0000313" key="5">
    <source>
        <dbReference type="EMBL" id="MCE5974353.1"/>
    </source>
</evidence>
<evidence type="ECO:0000256" key="1">
    <source>
        <dbReference type="ARBA" id="ARBA00009477"/>
    </source>
</evidence>
<dbReference type="Gene3D" id="2.40.30.170">
    <property type="match status" value="1"/>
</dbReference>
<dbReference type="RefSeq" id="WP_233677319.1">
    <property type="nucleotide sequence ID" value="NZ_JAJUOS010000009.1"/>
</dbReference>
<dbReference type="EMBL" id="JAJUOS010000009">
    <property type="protein sequence ID" value="MCE5974353.1"/>
    <property type="molecule type" value="Genomic_DNA"/>
</dbReference>
<comment type="similarity">
    <text evidence="1">Belongs to the membrane fusion protein (MFP) (TC 8.A.1) family.</text>
</comment>
<proteinExistence type="inferred from homology"/>
<name>A0ABS8YXF3_9RHOB</name>
<gene>
    <name evidence="5" type="ORF">LZA78_12740</name>
</gene>
<evidence type="ECO:0000256" key="2">
    <source>
        <dbReference type="SAM" id="Coils"/>
    </source>
</evidence>
<reference evidence="5 6" key="1">
    <citation type="submission" date="2021-12" db="EMBL/GenBank/DDBJ databases">
        <title>Sinirhodobacter sp. WL0062 is a bacterium isolated from seawater.</title>
        <authorList>
            <person name="Wang L."/>
            <person name="He W."/>
            <person name="Zhang D.-F."/>
        </authorList>
    </citation>
    <scope>NUCLEOTIDE SEQUENCE [LARGE SCALE GENOMIC DNA]</scope>
    <source>
        <strain evidence="5 6">WL0062</strain>
    </source>
</reference>
<dbReference type="PANTHER" id="PTHR30469">
    <property type="entry name" value="MULTIDRUG RESISTANCE PROTEIN MDTA"/>
    <property type="match status" value="1"/>
</dbReference>
<keyword evidence="3" id="KW-0732">Signal</keyword>
<protein>
    <submittedName>
        <fullName evidence="5">Efflux RND transporter periplasmic adaptor subunit</fullName>
    </submittedName>
</protein>
<dbReference type="PANTHER" id="PTHR30469:SF15">
    <property type="entry name" value="HLYD FAMILY OF SECRETION PROTEINS"/>
    <property type="match status" value="1"/>
</dbReference>
<feature type="chain" id="PRO_5045404700" evidence="3">
    <location>
        <begin position="20"/>
        <end position="265"/>
    </location>
</feature>
<organism evidence="5 6">
    <name type="scientific">Rhodobacter flavimaris</name>
    <dbReference type="NCBI Taxonomy" id="2907145"/>
    <lineage>
        <taxon>Bacteria</taxon>
        <taxon>Pseudomonadati</taxon>
        <taxon>Pseudomonadota</taxon>
        <taxon>Alphaproteobacteria</taxon>
        <taxon>Rhodobacterales</taxon>
        <taxon>Rhodobacter group</taxon>
        <taxon>Rhodobacter</taxon>
    </lineage>
</organism>
<feature type="signal peptide" evidence="3">
    <location>
        <begin position="1"/>
        <end position="19"/>
    </location>
</feature>
<dbReference type="Pfam" id="PF25973">
    <property type="entry name" value="BSH_CzcB"/>
    <property type="match status" value="1"/>
</dbReference>
<sequence length="265" mass="28877">MRLISLSILFALGAQTASAQQSYDCVIYPSQVLQLGSASDGIIEEMFVSRGDRVKAGDMVAQLESEAEKASLTYATERAEDMGPIEIAQSRVELLKAASGRATEMGKRKIMPEAQIEQVQTEYQVAQLELRRAEVDQRLAKLDVERVEAQLRRRAIRSPIDGIVTTRMMGPGEYVYSQTPVAEVAQVDPLYVEVFLPTTLYPDLAVDQKGSVFPAEPIGGEYSATIVVVDSVFDAASDTFGVRLALPNPEGKLPAGIDCRVAFSN</sequence>
<dbReference type="Gene3D" id="1.10.287.470">
    <property type="entry name" value="Helix hairpin bin"/>
    <property type="match status" value="1"/>
</dbReference>
<keyword evidence="6" id="KW-1185">Reference proteome</keyword>
<keyword evidence="2" id="KW-0175">Coiled coil</keyword>
<dbReference type="SUPFAM" id="SSF111369">
    <property type="entry name" value="HlyD-like secretion proteins"/>
    <property type="match status" value="1"/>
</dbReference>
<evidence type="ECO:0000256" key="3">
    <source>
        <dbReference type="SAM" id="SignalP"/>
    </source>
</evidence>
<accession>A0ABS8YXF3</accession>
<dbReference type="Gene3D" id="2.40.50.100">
    <property type="match status" value="1"/>
</dbReference>